<dbReference type="Gene3D" id="3.40.50.1000">
    <property type="entry name" value="HAD superfamily/HAD-like"/>
    <property type="match status" value="1"/>
</dbReference>
<dbReference type="CDD" id="cd01427">
    <property type="entry name" value="HAD_like"/>
    <property type="match status" value="1"/>
</dbReference>
<name>A0A7C1HWQ5_9CREN</name>
<dbReference type="SUPFAM" id="SSF56784">
    <property type="entry name" value="HAD-like"/>
    <property type="match status" value="1"/>
</dbReference>
<proteinExistence type="predicted"/>
<dbReference type="AlphaFoldDB" id="A0A7C1HWQ5"/>
<sequence>MSHDMENKRYIVFDFDGTIYLQGAFISQINYISTCILRFLFEQGYTIAIITGRYCSQKSFIFDLLLSNGIRISPSNFYCRTRDEPEVDWKKEVIEEFLEKIFSENAVIFEYHEDNAQVLDFVSRLDKNICLYLYTNGLPAILRKTSRCVSEKMIESCVKEKYGI</sequence>
<dbReference type="EMBL" id="DSDY01000092">
    <property type="protein sequence ID" value="HDS10527.1"/>
    <property type="molecule type" value="Genomic_DNA"/>
</dbReference>
<accession>A0A7C1HWQ5</accession>
<organism evidence="1">
    <name type="scientific">Fervidicoccus fontis</name>
    <dbReference type="NCBI Taxonomy" id="683846"/>
    <lineage>
        <taxon>Archaea</taxon>
        <taxon>Thermoproteota</taxon>
        <taxon>Thermoprotei</taxon>
        <taxon>Fervidicoccales</taxon>
        <taxon>Fervidicoccaceae</taxon>
        <taxon>Fervidicoccus</taxon>
    </lineage>
</organism>
<protein>
    <submittedName>
        <fullName evidence="1">Uncharacterized protein</fullName>
    </submittedName>
</protein>
<reference evidence="1" key="1">
    <citation type="journal article" date="2020" name="mSystems">
        <title>Genome- and Community-Level Interaction Insights into Carbon Utilization and Element Cycling Functions of Hydrothermarchaeota in Hydrothermal Sediment.</title>
        <authorList>
            <person name="Zhou Z."/>
            <person name="Liu Y."/>
            <person name="Xu W."/>
            <person name="Pan J."/>
            <person name="Luo Z.H."/>
            <person name="Li M."/>
        </authorList>
    </citation>
    <scope>NUCLEOTIDE SEQUENCE [LARGE SCALE GENOMIC DNA]</scope>
    <source>
        <strain evidence="1">SpSt-123</strain>
    </source>
</reference>
<evidence type="ECO:0000313" key="1">
    <source>
        <dbReference type="EMBL" id="HDS10527.1"/>
    </source>
</evidence>
<comment type="caution">
    <text evidence="1">The sequence shown here is derived from an EMBL/GenBank/DDBJ whole genome shotgun (WGS) entry which is preliminary data.</text>
</comment>
<dbReference type="InterPro" id="IPR036412">
    <property type="entry name" value="HAD-like_sf"/>
</dbReference>
<gene>
    <name evidence="1" type="ORF">ENO04_02730</name>
</gene>
<dbReference type="InterPro" id="IPR023214">
    <property type="entry name" value="HAD_sf"/>
</dbReference>